<evidence type="ECO:0000313" key="3">
    <source>
        <dbReference type="Proteomes" id="UP000037953"/>
    </source>
</evidence>
<evidence type="ECO:0000313" key="2">
    <source>
        <dbReference type="EMBL" id="KPE50995.1"/>
    </source>
</evidence>
<proteinExistence type="predicted"/>
<keyword evidence="1" id="KW-0472">Membrane</keyword>
<feature type="transmembrane region" description="Helical" evidence="1">
    <location>
        <begin position="99"/>
        <end position="120"/>
    </location>
</feature>
<dbReference type="AlphaFoldDB" id="A0A0N1KSB3"/>
<reference evidence="2 3" key="1">
    <citation type="journal article" date="2015" name="Genom Data">
        <title>Draft genome sequence of a multidrug-resistant Chryseobacterium indologenes isolate from Malaysia.</title>
        <authorList>
            <person name="Yu C.Y."/>
            <person name="Ang G.Y."/>
            <person name="Cheng H.J."/>
            <person name="Cheong Y.M."/>
            <person name="Yin W.F."/>
            <person name="Chan K.G."/>
        </authorList>
    </citation>
    <scope>NUCLEOTIDE SEQUENCE [LARGE SCALE GENOMIC DNA]</scope>
    <source>
        <strain evidence="2 3">CI_885</strain>
    </source>
</reference>
<feature type="transmembrane region" description="Helical" evidence="1">
    <location>
        <begin position="72"/>
        <end position="93"/>
    </location>
</feature>
<comment type="caution">
    <text evidence="2">The sequence shown here is derived from an EMBL/GenBank/DDBJ whole genome shotgun (WGS) entry which is preliminary data.</text>
</comment>
<keyword evidence="1" id="KW-1133">Transmembrane helix</keyword>
<dbReference type="PATRIC" id="fig|253.9.peg.4341"/>
<organism evidence="2 3">
    <name type="scientific">Chryseobacterium indologenes</name>
    <name type="common">Flavobacterium indologenes</name>
    <dbReference type="NCBI Taxonomy" id="253"/>
    <lineage>
        <taxon>Bacteria</taxon>
        <taxon>Pseudomonadati</taxon>
        <taxon>Bacteroidota</taxon>
        <taxon>Flavobacteriia</taxon>
        <taxon>Flavobacteriales</taxon>
        <taxon>Weeksellaceae</taxon>
        <taxon>Chryseobacterium group</taxon>
        <taxon>Chryseobacterium</taxon>
    </lineage>
</organism>
<feature type="transmembrane region" description="Helical" evidence="1">
    <location>
        <begin position="48"/>
        <end position="65"/>
    </location>
</feature>
<protein>
    <submittedName>
        <fullName evidence="2">Uncharacterized protein</fullName>
    </submittedName>
</protein>
<dbReference type="EMBL" id="LJOD01000007">
    <property type="protein sequence ID" value="KPE50995.1"/>
    <property type="molecule type" value="Genomic_DNA"/>
</dbReference>
<feature type="transmembrane region" description="Helical" evidence="1">
    <location>
        <begin position="7"/>
        <end position="28"/>
    </location>
</feature>
<evidence type="ECO:0000256" key="1">
    <source>
        <dbReference type="SAM" id="Phobius"/>
    </source>
</evidence>
<reference evidence="3" key="2">
    <citation type="submission" date="2015-09" db="EMBL/GenBank/DDBJ databases">
        <title>Draft genome sequence of a multidrug-resistant Chryseobacterium indologenes isolate from Malaysia.</title>
        <authorList>
            <person name="Yu C.Y."/>
            <person name="Ang G.Y."/>
            <person name="Chan K.-G."/>
        </authorList>
    </citation>
    <scope>NUCLEOTIDE SEQUENCE [LARGE SCALE GENOMIC DNA]</scope>
    <source>
        <strain evidence="3">CI_885</strain>
    </source>
</reference>
<gene>
    <name evidence="2" type="ORF">AOB46_12460</name>
</gene>
<accession>A0A0N1KSB3</accession>
<name>A0A0N1KSB3_CHRID</name>
<sequence>MTYLKTIGSLIVILAGFVPFTDNIWSWIDPAFNTMLDGRGVKLRSDVWIESLYVTIILCSVGRFMRAYHICYFLPIYASLYSLAMYELMRYGFELDPDWWHRMGFLIMLLPVFYVGYKLYDYVGDQILKDDIQWRSIDRIAKQNDKTYGEN</sequence>
<dbReference type="Proteomes" id="UP000037953">
    <property type="component" value="Unassembled WGS sequence"/>
</dbReference>
<keyword evidence="1" id="KW-0812">Transmembrane</keyword>